<dbReference type="OrthoDB" id="2975777at2759"/>
<dbReference type="SUPFAM" id="SSF144000">
    <property type="entry name" value="Oxysterol-binding protein-like"/>
    <property type="match status" value="1"/>
</dbReference>
<evidence type="ECO:0000256" key="4">
    <source>
        <dbReference type="ARBA" id="ARBA00023121"/>
    </source>
</evidence>
<name>A0A0D7A3S1_9AGAR</name>
<dbReference type="FunFam" id="2.40.160.120:FF:000001">
    <property type="entry name" value="Oxysterol-binding protein"/>
    <property type="match status" value="1"/>
</dbReference>
<dbReference type="GO" id="GO:0097038">
    <property type="term" value="C:perinuclear endoplasmic reticulum"/>
    <property type="evidence" value="ECO:0007669"/>
    <property type="project" value="TreeGrafter"/>
</dbReference>
<dbReference type="GO" id="GO:0005829">
    <property type="term" value="C:cytosol"/>
    <property type="evidence" value="ECO:0007669"/>
    <property type="project" value="TreeGrafter"/>
</dbReference>
<protein>
    <recommendedName>
        <fullName evidence="6">PH domain-containing protein</fullName>
    </recommendedName>
</protein>
<proteinExistence type="inferred from homology"/>
<accession>A0A0D7A3S1</accession>
<evidence type="ECO:0000256" key="5">
    <source>
        <dbReference type="SAM" id="MobiDB-lite"/>
    </source>
</evidence>
<dbReference type="CDD" id="cd13289">
    <property type="entry name" value="PH_Osh3p_yeast"/>
    <property type="match status" value="1"/>
</dbReference>
<gene>
    <name evidence="7" type="ORF">FISHEDRAFT_66949</name>
</gene>
<dbReference type="GO" id="GO:0006887">
    <property type="term" value="P:exocytosis"/>
    <property type="evidence" value="ECO:0007669"/>
    <property type="project" value="TreeGrafter"/>
</dbReference>
<keyword evidence="2" id="KW-0813">Transport</keyword>
<dbReference type="PROSITE" id="PS50003">
    <property type="entry name" value="PH_DOMAIN"/>
    <property type="match status" value="1"/>
</dbReference>
<reference evidence="7 8" key="1">
    <citation type="journal article" date="2015" name="Fungal Genet. Biol.">
        <title>Evolution of novel wood decay mechanisms in Agaricales revealed by the genome sequences of Fistulina hepatica and Cylindrobasidium torrendii.</title>
        <authorList>
            <person name="Floudas D."/>
            <person name="Held B.W."/>
            <person name="Riley R."/>
            <person name="Nagy L.G."/>
            <person name="Koehler G."/>
            <person name="Ransdell A.S."/>
            <person name="Younus H."/>
            <person name="Chow J."/>
            <person name="Chiniquy J."/>
            <person name="Lipzen A."/>
            <person name="Tritt A."/>
            <person name="Sun H."/>
            <person name="Haridas S."/>
            <person name="LaButti K."/>
            <person name="Ohm R.A."/>
            <person name="Kues U."/>
            <person name="Blanchette R.A."/>
            <person name="Grigoriev I.V."/>
            <person name="Minto R.E."/>
            <person name="Hibbett D.S."/>
        </authorList>
    </citation>
    <scope>NUCLEOTIDE SEQUENCE [LARGE SCALE GENOMIC DNA]</scope>
    <source>
        <strain evidence="7 8">ATCC 64428</strain>
    </source>
</reference>
<feature type="compositionally biased region" description="Basic and acidic residues" evidence="5">
    <location>
        <begin position="156"/>
        <end position="174"/>
    </location>
</feature>
<feature type="region of interest" description="Disordered" evidence="5">
    <location>
        <begin position="275"/>
        <end position="309"/>
    </location>
</feature>
<dbReference type="InterPro" id="IPR001849">
    <property type="entry name" value="PH_domain"/>
</dbReference>
<dbReference type="PANTHER" id="PTHR10972">
    <property type="entry name" value="OXYSTEROL-BINDING PROTEIN-RELATED"/>
    <property type="match status" value="1"/>
</dbReference>
<dbReference type="PANTHER" id="PTHR10972:SF203">
    <property type="entry name" value="OXYSTEROL-BINDING PROTEIN HOMOLOG 3"/>
    <property type="match status" value="1"/>
</dbReference>
<dbReference type="GO" id="GO:0030011">
    <property type="term" value="P:maintenance of cell polarity"/>
    <property type="evidence" value="ECO:0007669"/>
    <property type="project" value="TreeGrafter"/>
</dbReference>
<evidence type="ECO:0000256" key="2">
    <source>
        <dbReference type="ARBA" id="ARBA00022448"/>
    </source>
</evidence>
<dbReference type="InterPro" id="IPR000648">
    <property type="entry name" value="Oxysterol-bd"/>
</dbReference>
<dbReference type="GO" id="GO:0034727">
    <property type="term" value="P:piecemeal microautophagy of the nucleus"/>
    <property type="evidence" value="ECO:0007669"/>
    <property type="project" value="TreeGrafter"/>
</dbReference>
<evidence type="ECO:0000259" key="6">
    <source>
        <dbReference type="PROSITE" id="PS50003"/>
    </source>
</evidence>
<feature type="compositionally biased region" description="Acidic residues" evidence="5">
    <location>
        <begin position="298"/>
        <end position="309"/>
    </location>
</feature>
<dbReference type="Pfam" id="PF15409">
    <property type="entry name" value="PH_8"/>
    <property type="match status" value="1"/>
</dbReference>
<evidence type="ECO:0000256" key="3">
    <source>
        <dbReference type="ARBA" id="ARBA00023055"/>
    </source>
</evidence>
<evidence type="ECO:0000256" key="1">
    <source>
        <dbReference type="ARBA" id="ARBA00008842"/>
    </source>
</evidence>
<dbReference type="EMBL" id="KN882048">
    <property type="protein sequence ID" value="KIY45365.1"/>
    <property type="molecule type" value="Genomic_DNA"/>
</dbReference>
<dbReference type="GO" id="GO:0006897">
    <property type="term" value="P:endocytosis"/>
    <property type="evidence" value="ECO:0007669"/>
    <property type="project" value="TreeGrafter"/>
</dbReference>
<dbReference type="InterPro" id="IPR037239">
    <property type="entry name" value="OSBP_sf"/>
</dbReference>
<keyword evidence="8" id="KW-1185">Reference proteome</keyword>
<dbReference type="GO" id="GO:0032934">
    <property type="term" value="F:sterol binding"/>
    <property type="evidence" value="ECO:0007669"/>
    <property type="project" value="TreeGrafter"/>
</dbReference>
<dbReference type="Pfam" id="PF01237">
    <property type="entry name" value="Oxysterol_BP"/>
    <property type="match status" value="1"/>
</dbReference>
<dbReference type="Gene3D" id="2.30.29.30">
    <property type="entry name" value="Pleckstrin-homology domain (PH domain)/Phosphotyrosine-binding domain (PTB)"/>
    <property type="match status" value="1"/>
</dbReference>
<dbReference type="InterPro" id="IPR041680">
    <property type="entry name" value="PH_8"/>
</dbReference>
<dbReference type="GO" id="GO:0032541">
    <property type="term" value="C:cortical endoplasmic reticulum"/>
    <property type="evidence" value="ECO:0007669"/>
    <property type="project" value="TreeGrafter"/>
</dbReference>
<dbReference type="SUPFAM" id="SSF50729">
    <property type="entry name" value="PH domain-like"/>
    <property type="match status" value="1"/>
</dbReference>
<dbReference type="Proteomes" id="UP000054144">
    <property type="component" value="Unassembled WGS sequence"/>
</dbReference>
<dbReference type="AlphaFoldDB" id="A0A0D7A3S1"/>
<evidence type="ECO:0000313" key="7">
    <source>
        <dbReference type="EMBL" id="KIY45365.1"/>
    </source>
</evidence>
<dbReference type="GO" id="GO:0120009">
    <property type="term" value="P:intermembrane lipid transfer"/>
    <property type="evidence" value="ECO:0007669"/>
    <property type="project" value="UniProtKB-ARBA"/>
</dbReference>
<keyword evidence="3" id="KW-0445">Lipid transport</keyword>
<sequence>MTTASVALPNLDTTSVIIQQGWVLKKRRKKMQGFARRYFTLYSSGILSYAFEPGQPTRDSVLLQQAAISTSPFRKDIHIDANTALFHIKCLSADDFNQWMAAFRKFIVSPELRRSASVRRNQGKSGAQISRSAAIVDEMAVTLAELEDALQSVTTKPDKKNNSAKSRGDKDKKFGLFKKCTPPELGERSESNSSEVSFSPQRVFSALDTLKVQYANLSKAIHALPVEPVSAFSRTLEEEEEDLFSLRRASMATASSLNEWFDASEGEGMEEFVLDEQDTSDIPRPSELTSDSRSTASDNEDDDTDIEEDVPLNNLVRVTSAVQQVTRRTMLPSLPVGDEGSLLSVLKKSVGKDLSTIALPVTFNEPLTLLQRLAEDMEYYELLGEAARAQTQSDRMAFIASFAVSGYANTRYRSGRKGFNPMLGETFEDSRCKFISEKVKHQPVEMAFHAEGNGWEIWGTSAGRTKFWGKSLEIIPLGSTHLRIGEELYEWKRPSSFMRNLVVGTKYLEHVGELAIDASNGWRSVIEFKQNGYWAPSNGVSATIFSPNGTVVSSLEGKWDEQMSQTLDNNSFRILWRISPFPKNAAEYYGFTFFGVTLNEITREMEGRLPPTDSRLRPDVRALENGNLDLAESEKLRVEEMQRERRRRGADRQPMWFREGPSGWEYVGGYWEARAKGWKSRQVEPLW</sequence>
<organism evidence="7 8">
    <name type="scientific">Fistulina hepatica ATCC 64428</name>
    <dbReference type="NCBI Taxonomy" id="1128425"/>
    <lineage>
        <taxon>Eukaryota</taxon>
        <taxon>Fungi</taxon>
        <taxon>Dikarya</taxon>
        <taxon>Basidiomycota</taxon>
        <taxon>Agaricomycotina</taxon>
        <taxon>Agaricomycetes</taxon>
        <taxon>Agaricomycetidae</taxon>
        <taxon>Agaricales</taxon>
        <taxon>Fistulinaceae</taxon>
        <taxon>Fistulina</taxon>
    </lineage>
</organism>
<dbReference type="GO" id="GO:0035621">
    <property type="term" value="P:ER to Golgi ceramide transport"/>
    <property type="evidence" value="ECO:0007669"/>
    <property type="project" value="TreeGrafter"/>
</dbReference>
<keyword evidence="4" id="KW-0446">Lipid-binding</keyword>
<dbReference type="GO" id="GO:0005886">
    <property type="term" value="C:plasma membrane"/>
    <property type="evidence" value="ECO:0007669"/>
    <property type="project" value="TreeGrafter"/>
</dbReference>
<comment type="similarity">
    <text evidence="1">Belongs to the OSBP family.</text>
</comment>
<dbReference type="InterPro" id="IPR011993">
    <property type="entry name" value="PH-like_dom_sf"/>
</dbReference>
<feature type="compositionally biased region" description="Polar residues" evidence="5">
    <location>
        <begin position="287"/>
        <end position="297"/>
    </location>
</feature>
<evidence type="ECO:0000313" key="8">
    <source>
        <dbReference type="Proteomes" id="UP000054144"/>
    </source>
</evidence>
<feature type="domain" description="PH" evidence="6">
    <location>
        <begin position="16"/>
        <end position="108"/>
    </location>
</feature>
<dbReference type="SMART" id="SM00233">
    <property type="entry name" value="PH"/>
    <property type="match status" value="1"/>
</dbReference>
<feature type="region of interest" description="Disordered" evidence="5">
    <location>
        <begin position="152"/>
        <end position="196"/>
    </location>
</feature>
<dbReference type="Gene3D" id="2.40.160.120">
    <property type="match status" value="1"/>
</dbReference>